<dbReference type="InterPro" id="IPR036291">
    <property type="entry name" value="NAD(P)-bd_dom_sf"/>
</dbReference>
<dbReference type="AlphaFoldDB" id="A0A6J4QAZ3"/>
<dbReference type="InterPro" id="IPR002347">
    <property type="entry name" value="SDR_fam"/>
</dbReference>
<keyword evidence="1" id="KW-0560">Oxidoreductase</keyword>
<name>A0A6J4QAZ3_9ACTN</name>
<dbReference type="PRINTS" id="PR00081">
    <property type="entry name" value="GDHRDH"/>
</dbReference>
<dbReference type="PANTHER" id="PTHR43157:SF31">
    <property type="entry name" value="PHOSPHATIDYLINOSITOL-GLYCAN BIOSYNTHESIS CLASS F PROTEIN"/>
    <property type="match status" value="1"/>
</dbReference>
<proteinExistence type="inferred from homology"/>
<dbReference type="CDD" id="cd05327">
    <property type="entry name" value="retinol-DH_like_SDR_c_like"/>
    <property type="match status" value="1"/>
</dbReference>
<dbReference type="PANTHER" id="PTHR43157">
    <property type="entry name" value="PHOSPHATIDYLINOSITOL-GLYCAN BIOSYNTHESIS CLASS F PROTEIN-RELATED"/>
    <property type="match status" value="1"/>
</dbReference>
<sequence>MRNLTEATVLVTGATDGLGRRVALKLAERGATVLLHGRSIERCEAVLEEVRRQTGGEESRYYLADLSSLATVRGLAEQIFSEHDRLDVLVNNAGIIARERKETEDGVELTFAVNYLAHFLLTNLLVSLLRGSSPARIVNVASAGQSTVDFRDVMLERGYNAMRAYTQSKLAQVMFTLELAERLQGNGVTANALHPATLMDTKMVLETFGRASSSVREGAEATVRLAVSPELEATTGRYFDGTREGRANRQAYDAEARKRLWDLSEELCGRLLEPLPRGQ</sequence>
<gene>
    <name evidence="3" type="ORF">AVDCRST_MAG28-20</name>
</gene>
<dbReference type="GO" id="GO:0016491">
    <property type="term" value="F:oxidoreductase activity"/>
    <property type="evidence" value="ECO:0007669"/>
    <property type="project" value="UniProtKB-KW"/>
</dbReference>
<dbReference type="PRINTS" id="PR00080">
    <property type="entry name" value="SDRFAMILY"/>
</dbReference>
<dbReference type="Gene3D" id="3.40.50.720">
    <property type="entry name" value="NAD(P)-binding Rossmann-like Domain"/>
    <property type="match status" value="1"/>
</dbReference>
<protein>
    <submittedName>
        <fullName evidence="3">Short-chain dehydrogenase/reductase SDR</fullName>
    </submittedName>
</protein>
<dbReference type="SUPFAM" id="SSF51735">
    <property type="entry name" value="NAD(P)-binding Rossmann-fold domains"/>
    <property type="match status" value="1"/>
</dbReference>
<organism evidence="3">
    <name type="scientific">uncultured Rubrobacteraceae bacterium</name>
    <dbReference type="NCBI Taxonomy" id="349277"/>
    <lineage>
        <taxon>Bacteria</taxon>
        <taxon>Bacillati</taxon>
        <taxon>Actinomycetota</taxon>
        <taxon>Rubrobacteria</taxon>
        <taxon>Rubrobacterales</taxon>
        <taxon>Rubrobacteraceae</taxon>
        <taxon>environmental samples</taxon>
    </lineage>
</organism>
<evidence type="ECO:0000256" key="2">
    <source>
        <dbReference type="RuleBase" id="RU000363"/>
    </source>
</evidence>
<dbReference type="EMBL" id="CADCVE010000004">
    <property type="protein sequence ID" value="CAA9436753.1"/>
    <property type="molecule type" value="Genomic_DNA"/>
</dbReference>
<accession>A0A6J4QAZ3</accession>
<reference evidence="3" key="1">
    <citation type="submission" date="2020-02" db="EMBL/GenBank/DDBJ databases">
        <authorList>
            <person name="Meier V. D."/>
        </authorList>
    </citation>
    <scope>NUCLEOTIDE SEQUENCE</scope>
    <source>
        <strain evidence="3">AVDCRST_MAG28</strain>
    </source>
</reference>
<comment type="similarity">
    <text evidence="2">Belongs to the short-chain dehydrogenases/reductases (SDR) family.</text>
</comment>
<dbReference type="Pfam" id="PF00106">
    <property type="entry name" value="adh_short"/>
    <property type="match status" value="1"/>
</dbReference>
<evidence type="ECO:0000313" key="3">
    <source>
        <dbReference type="EMBL" id="CAA9436753.1"/>
    </source>
</evidence>
<evidence type="ECO:0000256" key="1">
    <source>
        <dbReference type="ARBA" id="ARBA00023002"/>
    </source>
</evidence>